<proteinExistence type="predicted"/>
<name>A0A7S3VH10_9STRA</name>
<dbReference type="PANTHER" id="PTHR11599">
    <property type="entry name" value="PROTEASOME SUBUNIT ALPHA/BETA"/>
    <property type="match status" value="1"/>
</dbReference>
<keyword evidence="1" id="KW-0647">Proteasome</keyword>
<dbReference type="Pfam" id="PF00227">
    <property type="entry name" value="Proteasome"/>
    <property type="match status" value="1"/>
</dbReference>
<dbReference type="EMBL" id="HBIO01030651">
    <property type="protein sequence ID" value="CAE0478636.1"/>
    <property type="molecule type" value="Transcribed_RNA"/>
</dbReference>
<reference evidence="2" key="1">
    <citation type="submission" date="2021-01" db="EMBL/GenBank/DDBJ databases">
        <authorList>
            <person name="Corre E."/>
            <person name="Pelletier E."/>
            <person name="Niang G."/>
            <person name="Scheremetjew M."/>
            <person name="Finn R."/>
            <person name="Kale V."/>
            <person name="Holt S."/>
            <person name="Cochrane G."/>
            <person name="Meng A."/>
            <person name="Brown T."/>
            <person name="Cohen L."/>
        </authorList>
    </citation>
    <scope>NUCLEOTIDE SEQUENCE</scope>
    <source>
        <strain evidence="2">MM31A-1</strain>
    </source>
</reference>
<dbReference type="InterPro" id="IPR001353">
    <property type="entry name" value="Proteasome_sua/b"/>
</dbReference>
<dbReference type="SUPFAM" id="SSF56235">
    <property type="entry name" value="N-terminal nucleophile aminohydrolases (Ntn hydrolases)"/>
    <property type="match status" value="1"/>
</dbReference>
<dbReference type="InterPro" id="IPR050115">
    <property type="entry name" value="Proteasome_alpha"/>
</dbReference>
<gene>
    <name evidence="2" type="ORF">CDEB00056_LOCUS23489</name>
</gene>
<evidence type="ECO:0000256" key="1">
    <source>
        <dbReference type="ARBA" id="ARBA00022942"/>
    </source>
</evidence>
<dbReference type="InterPro" id="IPR029055">
    <property type="entry name" value="Ntn_hydrolases_N"/>
</dbReference>
<accession>A0A7S3VH10</accession>
<sequence>MKFTTTGKPLYQMTNTRRLILASTFLIAYIMPIAIVEASSFSSSDPIEGRYSFSLTTFHPSGKLPQLSHAIKASTIGPVIVATHISGNGPSNENAVILSSIQNLSSPLIEDDGTARFVRITDGILMGHTGVNADGRVVLEASQRLAVDHAYTFGEEIPINALLEEISLLFQEYTMKAGVRPFGCCVIVASISEGLFSIDPSGAVTKLDDVAAIGSFSGESGNDGAATLSKSDLVVKIREKLKDVKVGERSRVENVLMEALRDGAGYSSENISASYRPGLSFIRKSSSGKKRGNIPSAICASAYEGQGFHIRRSTLPGLDPNKDAEE</sequence>
<protein>
    <recommendedName>
        <fullName evidence="3">Proteasome endopeptidase complex</fullName>
    </recommendedName>
</protein>
<evidence type="ECO:0000313" key="2">
    <source>
        <dbReference type="EMBL" id="CAE0478636.1"/>
    </source>
</evidence>
<dbReference type="AlphaFoldDB" id="A0A7S3VH10"/>
<dbReference type="GO" id="GO:0005839">
    <property type="term" value="C:proteasome core complex"/>
    <property type="evidence" value="ECO:0007669"/>
    <property type="project" value="InterPro"/>
</dbReference>
<dbReference type="Gene3D" id="3.60.20.10">
    <property type="entry name" value="Glutamine Phosphoribosylpyrophosphate, subunit 1, domain 1"/>
    <property type="match status" value="1"/>
</dbReference>
<organism evidence="2">
    <name type="scientific">Chaetoceros debilis</name>
    <dbReference type="NCBI Taxonomy" id="122233"/>
    <lineage>
        <taxon>Eukaryota</taxon>
        <taxon>Sar</taxon>
        <taxon>Stramenopiles</taxon>
        <taxon>Ochrophyta</taxon>
        <taxon>Bacillariophyta</taxon>
        <taxon>Coscinodiscophyceae</taxon>
        <taxon>Chaetocerotophycidae</taxon>
        <taxon>Chaetocerotales</taxon>
        <taxon>Chaetocerotaceae</taxon>
        <taxon>Chaetoceros</taxon>
    </lineage>
</organism>
<evidence type="ECO:0008006" key="3">
    <source>
        <dbReference type="Google" id="ProtNLM"/>
    </source>
</evidence>
<dbReference type="GO" id="GO:0051603">
    <property type="term" value="P:proteolysis involved in protein catabolic process"/>
    <property type="evidence" value="ECO:0007669"/>
    <property type="project" value="InterPro"/>
</dbReference>